<dbReference type="Gene3D" id="3.80.10.10">
    <property type="entry name" value="Ribonuclease Inhibitor"/>
    <property type="match status" value="1"/>
</dbReference>
<dbReference type="PROSITE" id="PS51450">
    <property type="entry name" value="LRR"/>
    <property type="match status" value="2"/>
</dbReference>
<keyword evidence="4" id="KW-0433">Leucine-rich repeat</keyword>
<evidence type="ECO:0000256" key="2">
    <source>
        <dbReference type="ARBA" id="ARBA00014223"/>
    </source>
</evidence>
<accession>A0A553QLM0</accession>
<dbReference type="InterPro" id="IPR001611">
    <property type="entry name" value="Leu-rich_rpt"/>
</dbReference>
<evidence type="ECO:0000256" key="3">
    <source>
        <dbReference type="ARBA" id="ARBA00022490"/>
    </source>
</evidence>
<dbReference type="AlphaFoldDB" id="A0A553QLM0"/>
<dbReference type="Proteomes" id="UP000316079">
    <property type="component" value="Unassembled WGS sequence"/>
</dbReference>
<gene>
    <name evidence="6" type="ORF">DNTS_021955</name>
</gene>
<dbReference type="InterPro" id="IPR032675">
    <property type="entry name" value="LRR_dom_sf"/>
</dbReference>
<dbReference type="EMBL" id="SRMA01025790">
    <property type="protein sequence ID" value="TRY90879.1"/>
    <property type="molecule type" value="Genomic_DNA"/>
</dbReference>
<keyword evidence="7" id="KW-1185">Reference proteome</keyword>
<name>A0A553QLM0_9TELE</name>
<dbReference type="Pfam" id="PF14580">
    <property type="entry name" value="LRR_9"/>
    <property type="match status" value="1"/>
</dbReference>
<evidence type="ECO:0000313" key="7">
    <source>
        <dbReference type="Proteomes" id="UP000316079"/>
    </source>
</evidence>
<comment type="subcellular location">
    <subcellularLocation>
        <location evidence="1">Cytoplasm</location>
    </subcellularLocation>
</comment>
<organism evidence="6 7">
    <name type="scientific">Danionella cerebrum</name>
    <dbReference type="NCBI Taxonomy" id="2873325"/>
    <lineage>
        <taxon>Eukaryota</taxon>
        <taxon>Metazoa</taxon>
        <taxon>Chordata</taxon>
        <taxon>Craniata</taxon>
        <taxon>Vertebrata</taxon>
        <taxon>Euteleostomi</taxon>
        <taxon>Actinopterygii</taxon>
        <taxon>Neopterygii</taxon>
        <taxon>Teleostei</taxon>
        <taxon>Ostariophysi</taxon>
        <taxon>Cypriniformes</taxon>
        <taxon>Danionidae</taxon>
        <taxon>Danioninae</taxon>
        <taxon>Danionella</taxon>
    </lineage>
</organism>
<evidence type="ECO:0000256" key="1">
    <source>
        <dbReference type="ARBA" id="ARBA00004496"/>
    </source>
</evidence>
<reference evidence="6 7" key="1">
    <citation type="journal article" date="2019" name="Sci. Data">
        <title>Hybrid genome assembly and annotation of Danionella translucida.</title>
        <authorList>
            <person name="Kadobianskyi M."/>
            <person name="Schulze L."/>
            <person name="Schuelke M."/>
            <person name="Judkewitz B."/>
        </authorList>
    </citation>
    <scope>NUCLEOTIDE SEQUENCE [LARGE SCALE GENOMIC DNA]</scope>
    <source>
        <strain evidence="6 7">Bolton</strain>
    </source>
</reference>
<comment type="caution">
    <text evidence="6">The sequence shown here is derived from an EMBL/GenBank/DDBJ whole genome shotgun (WGS) entry which is preliminary data.</text>
</comment>
<evidence type="ECO:0000313" key="6">
    <source>
        <dbReference type="EMBL" id="TRY90879.1"/>
    </source>
</evidence>
<dbReference type="SUPFAM" id="SSF52058">
    <property type="entry name" value="L domain-like"/>
    <property type="match status" value="1"/>
</dbReference>
<dbReference type="STRING" id="623744.A0A553QLM0"/>
<dbReference type="OrthoDB" id="676979at2759"/>
<keyword evidence="5" id="KW-0677">Repeat</keyword>
<keyword evidence="3" id="KW-0963">Cytoplasm</keyword>
<evidence type="ECO:0000256" key="5">
    <source>
        <dbReference type="ARBA" id="ARBA00022737"/>
    </source>
</evidence>
<dbReference type="GO" id="GO:0005737">
    <property type="term" value="C:cytoplasm"/>
    <property type="evidence" value="ECO:0007669"/>
    <property type="project" value="UniProtKB-SubCell"/>
</dbReference>
<dbReference type="PANTHER" id="PTHR46545:SF1">
    <property type="entry name" value="LEUCINE-RICH REPEAT-CONTAINING PROTEIN 51"/>
    <property type="match status" value="1"/>
</dbReference>
<dbReference type="PANTHER" id="PTHR46545">
    <property type="entry name" value="LEUCINE-RICH REPEAT-CONTAINING PROTEIN 51"/>
    <property type="match status" value="1"/>
</dbReference>
<protein>
    <recommendedName>
        <fullName evidence="2">Leucine-rich repeat-containing protein 51</fullName>
    </recommendedName>
</protein>
<sequence length="181" mass="20622">MFGSPVDFSFKELNTISDVLSEEANTVARPAKRDSEQKYISHSLRLSNNFIIELRGLMETLTATFSNPARLAWLDLSFNQIQHIDSALTQLKELRLLYLHGNQICKLSEVDKLALLPSLHTITLHGNPMVTEKDYRAHLIATIPHLKMIDFSAVTKQERELTAVWKKSRNPRKSPSHTKSN</sequence>
<proteinExistence type="predicted"/>
<evidence type="ECO:0000256" key="4">
    <source>
        <dbReference type="ARBA" id="ARBA00022614"/>
    </source>
</evidence>